<dbReference type="Pfam" id="PF18906">
    <property type="entry name" value="Phage_tube_2"/>
    <property type="match status" value="1"/>
</dbReference>
<dbReference type="EMBL" id="LAZR01000397">
    <property type="protein sequence ID" value="KKN70764.1"/>
    <property type="molecule type" value="Genomic_DNA"/>
</dbReference>
<name>A0A0F9SVD6_9ZZZZ</name>
<reference evidence="1" key="1">
    <citation type="journal article" date="2015" name="Nature">
        <title>Complex archaea that bridge the gap between prokaryotes and eukaryotes.</title>
        <authorList>
            <person name="Spang A."/>
            <person name="Saw J.H."/>
            <person name="Jorgensen S.L."/>
            <person name="Zaremba-Niedzwiedzka K."/>
            <person name="Martijn J."/>
            <person name="Lind A.E."/>
            <person name="van Eijk R."/>
            <person name="Schleper C."/>
            <person name="Guy L."/>
            <person name="Ettema T.J."/>
        </authorList>
    </citation>
    <scope>NUCLEOTIDE SEQUENCE</scope>
</reference>
<dbReference type="AlphaFoldDB" id="A0A0F9SVD6"/>
<protein>
    <submittedName>
        <fullName evidence="1">Uncharacterized protein</fullName>
    </submittedName>
</protein>
<comment type="caution">
    <text evidence="1">The sequence shown here is derived from an EMBL/GenBank/DDBJ whole genome shotgun (WGS) entry which is preliminary data.</text>
</comment>
<organism evidence="1">
    <name type="scientific">marine sediment metagenome</name>
    <dbReference type="NCBI Taxonomy" id="412755"/>
    <lineage>
        <taxon>unclassified sequences</taxon>
        <taxon>metagenomes</taxon>
        <taxon>ecological metagenomes</taxon>
    </lineage>
</organism>
<dbReference type="InterPro" id="IPR044000">
    <property type="entry name" value="Phage_tube_2"/>
</dbReference>
<gene>
    <name evidence="1" type="ORF">LCGC14_0427590</name>
</gene>
<accession>A0A0F9SVD6</accession>
<proteinExistence type="predicted"/>
<sequence length="319" mass="34757">MSPSNAFASHIAWGEETTWGTPVAPTKFSELVSESLVGANPQLPAEAVRNVTRHRFFPGVKSHGGSFEVELMYDGYLRLFEYLMGEGTSLLTGGALAFEHTFKFIDALPVGLTFEVERDQVAWRYEGSLIDGATFTMEPDQILRASWNIVGQQGIEQATPASFVAPPEEMVLHTELTGKIDTAPFTVLGATVAVANNLQADKKAVGVADIVKPVRGDHRDITGTITIDLDDNAELTRYLATPATEFRLDLEYKNSVAIETTFFRQVFFAMTKCHFTDFPANIGGAGPIIVTLPFTAMFDTGGAIDALEIRIQNEETAVA</sequence>
<evidence type="ECO:0000313" key="1">
    <source>
        <dbReference type="EMBL" id="KKN70764.1"/>
    </source>
</evidence>